<evidence type="ECO:0000313" key="1">
    <source>
        <dbReference type="EMBL" id="MEO3689977.1"/>
    </source>
</evidence>
<organism evidence="1 2">
    <name type="scientific">Roseateles paludis</name>
    <dbReference type="NCBI Taxonomy" id="3145238"/>
    <lineage>
        <taxon>Bacteria</taxon>
        <taxon>Pseudomonadati</taxon>
        <taxon>Pseudomonadota</taxon>
        <taxon>Betaproteobacteria</taxon>
        <taxon>Burkholderiales</taxon>
        <taxon>Sphaerotilaceae</taxon>
        <taxon>Roseateles</taxon>
    </lineage>
</organism>
<dbReference type="Gene3D" id="2.40.350.10">
    <property type="entry name" value="SO1590-like"/>
    <property type="match status" value="1"/>
</dbReference>
<dbReference type="RefSeq" id="WP_347702816.1">
    <property type="nucleotide sequence ID" value="NZ_JBDPZD010000001.1"/>
</dbReference>
<reference evidence="1 2" key="1">
    <citation type="submission" date="2024-05" db="EMBL/GenBank/DDBJ databases">
        <title>Roseateles sp. DJS-2-20 16S ribosomal RNA gene Genome sequencing and assembly.</title>
        <authorList>
            <person name="Woo H."/>
        </authorList>
    </citation>
    <scope>NUCLEOTIDE SEQUENCE [LARGE SCALE GENOMIC DNA]</scope>
    <source>
        <strain evidence="1 2">DJS-2-20</strain>
    </source>
</reference>
<evidence type="ECO:0000313" key="2">
    <source>
        <dbReference type="Proteomes" id="UP001495147"/>
    </source>
</evidence>
<gene>
    <name evidence="1" type="ORF">ABDJ85_00750</name>
</gene>
<dbReference type="EMBL" id="JBDPZD010000001">
    <property type="protein sequence ID" value="MEO3689977.1"/>
    <property type="molecule type" value="Genomic_DNA"/>
</dbReference>
<accession>A0ABV0FYV8</accession>
<dbReference type="Proteomes" id="UP001495147">
    <property type="component" value="Unassembled WGS sequence"/>
</dbReference>
<proteinExistence type="predicted"/>
<sequence length="133" mass="13801">MSHTATGTFSVRMQPLVDAQASEGVSLGRLKLSKQFEGDLVATGEGEMLTATTPVPGSAGYVAIERVTGVLHGRSGSFVLQHSGSMGGGSQHLRIDVVPGSGTGELLGLAGEFALRIEAGQHHYTLNYRLPAP</sequence>
<dbReference type="SUPFAM" id="SSF159238">
    <property type="entry name" value="SO1590-like"/>
    <property type="match status" value="1"/>
</dbReference>
<keyword evidence="2" id="KW-1185">Reference proteome</keyword>
<dbReference type="InterPro" id="IPR023159">
    <property type="entry name" value="SO1590-like_sf"/>
</dbReference>
<dbReference type="InterPro" id="IPR021607">
    <property type="entry name" value="DUF3224"/>
</dbReference>
<dbReference type="Pfam" id="PF11528">
    <property type="entry name" value="DUF3224"/>
    <property type="match status" value="1"/>
</dbReference>
<comment type="caution">
    <text evidence="1">The sequence shown here is derived from an EMBL/GenBank/DDBJ whole genome shotgun (WGS) entry which is preliminary data.</text>
</comment>
<protein>
    <submittedName>
        <fullName evidence="1">DUF3224 domain-containing protein</fullName>
    </submittedName>
</protein>
<name>A0ABV0FYV8_9BURK</name>